<proteinExistence type="predicted"/>
<reference evidence="1" key="1">
    <citation type="submission" date="2021-03" db="EMBL/GenBank/DDBJ databases">
        <authorList>
            <consortium name="Genoscope - CEA"/>
            <person name="William W."/>
        </authorList>
    </citation>
    <scope>NUCLEOTIDE SEQUENCE</scope>
    <source>
        <strain evidence="1">Doubled-haploid Pahang</strain>
    </source>
</reference>
<evidence type="ECO:0000313" key="1">
    <source>
        <dbReference type="EMBL" id="CAG1865368.1"/>
    </source>
</evidence>
<evidence type="ECO:0000313" key="3">
    <source>
        <dbReference type="Proteomes" id="UP000012960"/>
    </source>
</evidence>
<keyword evidence="3" id="KW-1185">Reference proteome</keyword>
<dbReference type="EnsemblPlants" id="Ma11_t22540.1">
    <property type="protein sequence ID" value="Ma11_p22540.1"/>
    <property type="gene ID" value="Ma11_g22540"/>
</dbReference>
<dbReference type="EMBL" id="HG996475">
    <property type="protein sequence ID" value="CAG1865368.1"/>
    <property type="molecule type" value="Genomic_DNA"/>
</dbReference>
<gene>
    <name evidence="1" type="ORF">GSMUA_02600.1</name>
</gene>
<reference evidence="2" key="2">
    <citation type="submission" date="2021-05" db="UniProtKB">
        <authorList>
            <consortium name="EnsemblPlants"/>
        </authorList>
    </citation>
    <scope>IDENTIFICATION</scope>
    <source>
        <strain evidence="2">subsp. malaccensis</strain>
    </source>
</reference>
<dbReference type="Proteomes" id="UP000012960">
    <property type="component" value="Unplaced"/>
</dbReference>
<accession>A0A804LAT3</accession>
<dbReference type="Gramene" id="Ma11_t22540.1">
    <property type="protein sequence ID" value="Ma11_p22540.1"/>
    <property type="gene ID" value="Ma11_g22540"/>
</dbReference>
<dbReference type="InParanoid" id="A0A804LAT3"/>
<evidence type="ECO:0000313" key="2">
    <source>
        <dbReference type="EnsemblPlants" id="Ma11_p22540.1"/>
    </source>
</evidence>
<name>A0A804LAT3_MUSAM</name>
<protein>
    <submittedName>
        <fullName evidence="1">(wild Malaysian banana) hypothetical protein</fullName>
    </submittedName>
</protein>
<organism evidence="2 3">
    <name type="scientific">Musa acuminata subsp. malaccensis</name>
    <name type="common">Wild banana</name>
    <name type="synonym">Musa malaccensis</name>
    <dbReference type="NCBI Taxonomy" id="214687"/>
    <lineage>
        <taxon>Eukaryota</taxon>
        <taxon>Viridiplantae</taxon>
        <taxon>Streptophyta</taxon>
        <taxon>Embryophyta</taxon>
        <taxon>Tracheophyta</taxon>
        <taxon>Spermatophyta</taxon>
        <taxon>Magnoliopsida</taxon>
        <taxon>Liliopsida</taxon>
        <taxon>Zingiberales</taxon>
        <taxon>Musaceae</taxon>
        <taxon>Musa</taxon>
    </lineage>
</organism>
<sequence length="107" mass="11850">MPQRNGKHEEVSLGNYLLAELKKNILPVEVDGPCGWISASCRFQYYENISIYTPDKWVHLPKIMQPKTGRHAPTSGSSTDVACSQIALPFTNLHGWEGNEAIASTAH</sequence>
<dbReference type="AlphaFoldDB" id="A0A804LAT3"/>